<reference evidence="2" key="1">
    <citation type="submission" date="2019-12" db="EMBL/GenBank/DDBJ databases">
        <title>High-Quality draft genome sequences of three cyanobacteria isolated from the limestone walls of the Old Cathedral of Coimbra.</title>
        <authorList>
            <person name="Tiago I."/>
            <person name="Soares F."/>
            <person name="Portugal A."/>
        </authorList>
    </citation>
    <scope>NUCLEOTIDE SEQUENCE [LARGE SCALE GENOMIC DNA]</scope>
    <source>
        <strain evidence="2">C</strain>
    </source>
</reference>
<feature type="region of interest" description="Disordered" evidence="1">
    <location>
        <begin position="16"/>
        <end position="44"/>
    </location>
</feature>
<feature type="region of interest" description="Disordered" evidence="1">
    <location>
        <begin position="193"/>
        <end position="236"/>
    </location>
</feature>
<sequence>MATMALSSSASLVNAQSNLPDLDPNVSRSEPSTPSEVSPITLDGDTRFSCQYSQGQYTVMYQPQSRPEEAFPWAVPQNLGGGWDAERRCVEISRRLEEYRPDGLLELQNSTENGYNIVCATTQGHGSCRIVFTVPPGQDPLLTRDLVFENITLADGGTMTQGVNTFVGQSSSIRSGSLAEELVNIGMSIVGGQRASAPSMTPRSRSRALSLRPFLDPSDGGTGEGLTRGVRIRRGR</sequence>
<name>A0A8K2A190_9CYAN</name>
<dbReference type="RefSeq" id="WP_161826424.1">
    <property type="nucleotide sequence ID" value="NZ_WVIC01000036.1"/>
</dbReference>
<dbReference type="AlphaFoldDB" id="A0A8K2A190"/>
<keyword evidence="3" id="KW-1185">Reference proteome</keyword>
<accession>A0A8K2A190</accession>
<comment type="caution">
    <text evidence="2">The sequence shown here is derived from an EMBL/GenBank/DDBJ whole genome shotgun (WGS) entry which is preliminary data.</text>
</comment>
<gene>
    <name evidence="2" type="ORF">GS597_15820</name>
</gene>
<evidence type="ECO:0000256" key="1">
    <source>
        <dbReference type="SAM" id="MobiDB-lite"/>
    </source>
</evidence>
<proteinExistence type="predicted"/>
<evidence type="ECO:0000313" key="3">
    <source>
        <dbReference type="Proteomes" id="UP000607397"/>
    </source>
</evidence>
<feature type="compositionally biased region" description="Polar residues" evidence="1">
    <location>
        <begin position="26"/>
        <end position="38"/>
    </location>
</feature>
<dbReference type="InterPro" id="IPR025478">
    <property type="entry name" value="COP23"/>
</dbReference>
<dbReference type="Proteomes" id="UP000607397">
    <property type="component" value="Unassembled WGS sequence"/>
</dbReference>
<dbReference type="Pfam" id="PF14218">
    <property type="entry name" value="COP23"/>
    <property type="match status" value="1"/>
</dbReference>
<organism evidence="2 3">
    <name type="scientific">Petrachloros mirabilis ULC683</name>
    <dbReference type="NCBI Taxonomy" id="2781853"/>
    <lineage>
        <taxon>Bacteria</taxon>
        <taxon>Bacillati</taxon>
        <taxon>Cyanobacteriota</taxon>
        <taxon>Cyanophyceae</taxon>
        <taxon>Synechococcales</taxon>
        <taxon>Petrachlorosaceae</taxon>
        <taxon>Petrachloros</taxon>
        <taxon>Petrachloros mirabilis</taxon>
    </lineage>
</organism>
<dbReference type="EMBL" id="WVIC01000036">
    <property type="protein sequence ID" value="NCJ07947.1"/>
    <property type="molecule type" value="Genomic_DNA"/>
</dbReference>
<protein>
    <recommendedName>
        <fullName evidence="4">Circadian oscillating protein COP23</fullName>
    </recommendedName>
</protein>
<evidence type="ECO:0008006" key="4">
    <source>
        <dbReference type="Google" id="ProtNLM"/>
    </source>
</evidence>
<evidence type="ECO:0000313" key="2">
    <source>
        <dbReference type="EMBL" id="NCJ07947.1"/>
    </source>
</evidence>